<evidence type="ECO:0000259" key="2">
    <source>
        <dbReference type="Pfam" id="PF01968"/>
    </source>
</evidence>
<evidence type="ECO:0000313" key="5">
    <source>
        <dbReference type="Proteomes" id="UP000249590"/>
    </source>
</evidence>
<feature type="region of interest" description="Disordered" evidence="1">
    <location>
        <begin position="1"/>
        <end position="26"/>
    </location>
</feature>
<dbReference type="InterPro" id="IPR008040">
    <property type="entry name" value="Hydant_A_N"/>
</dbReference>
<feature type="domain" description="Hydantoinase/oxoprolinase N-terminal" evidence="3">
    <location>
        <begin position="28"/>
        <end position="199"/>
    </location>
</feature>
<dbReference type="GO" id="GO:0017168">
    <property type="term" value="F:5-oxoprolinase (ATP-hydrolyzing) activity"/>
    <property type="evidence" value="ECO:0007669"/>
    <property type="project" value="TreeGrafter"/>
</dbReference>
<proteinExistence type="predicted"/>
<evidence type="ECO:0000259" key="3">
    <source>
        <dbReference type="Pfam" id="PF05378"/>
    </source>
</evidence>
<organism evidence="4 5">
    <name type="scientific">Acuticoccus sediminis</name>
    <dbReference type="NCBI Taxonomy" id="2184697"/>
    <lineage>
        <taxon>Bacteria</taxon>
        <taxon>Pseudomonadati</taxon>
        <taxon>Pseudomonadota</taxon>
        <taxon>Alphaproteobacteria</taxon>
        <taxon>Hyphomicrobiales</taxon>
        <taxon>Amorphaceae</taxon>
        <taxon>Acuticoccus</taxon>
    </lineage>
</organism>
<gene>
    <name evidence="4" type="ORF">DLJ53_03975</name>
</gene>
<dbReference type="InterPro" id="IPR045079">
    <property type="entry name" value="Oxoprolinase-like"/>
</dbReference>
<dbReference type="PANTHER" id="PTHR11365">
    <property type="entry name" value="5-OXOPROLINASE RELATED"/>
    <property type="match status" value="1"/>
</dbReference>
<name>A0A8B2NWA3_9HYPH</name>
<dbReference type="GO" id="GO:0006749">
    <property type="term" value="P:glutathione metabolic process"/>
    <property type="evidence" value="ECO:0007669"/>
    <property type="project" value="TreeGrafter"/>
</dbReference>
<feature type="domain" description="Hydantoinase A/oxoprolinase" evidence="2">
    <location>
        <begin position="222"/>
        <end position="505"/>
    </location>
</feature>
<sequence>MPSTTTPQSDAPVLDDPEPLSPRGGPLRVGIEVGGTFTDLVASGPDGLIFARVPTTPEEPEQGVIAALRCAGIEPGAITEFSHGSTVATDAVLERRGARLALLITEGFRDILLLGRQGREVIFEPAHRKAEPLVARGDTLEVPERILADGSVSTRLATELFAPRLTAFLEAGGFDGVAICLLNAFVNPSHEHDLAAFIKARWPSLRVTTSCDVAREFREHERASTTTLAAYVQPVLETYLGEIETHLRTAGFTGPFSMMQSHGGRAPVETVRRNGASALFSGPAAGVTGAVRLAGLSGHRDIITLDIGGTSADVCLVENGRPEIASHSTIASLPVQLPMVDVTTIGAGGGAIIFVDDAGMLRVGPHSAGANPGPACYGRGGTRPTVTDAHVVCGRIAADARLASGPPLDVAAARAAFAEIADTLALSVEEVAEGAVNIAVANIVTAIDFISTRRGRDPHDYVLVPYGGAGPLHAVAVADSLSIETVLVPPRAGAISAYGLLTADHSLFASRTRRISVEEGASEIVHEIIDELKTELNADADRMALGPIRRCDVTLDMRYVGQAFEIAVRLSEELAAGSTPALLRAAFENAYGAAYRLGGIPAIKVVEVVTTRVALHITEGMAPTLACTGPHVAADGEVVRVFGGGRHHEARRLPRRAVGPDGLAGPLVLDDQTTTVFVPGGWAASMDPVGNLILGKIG</sequence>
<accession>A0A8B2NWA3</accession>
<dbReference type="InterPro" id="IPR043129">
    <property type="entry name" value="ATPase_NBD"/>
</dbReference>
<comment type="caution">
    <text evidence="4">The sequence shown here is derived from an EMBL/GenBank/DDBJ whole genome shotgun (WGS) entry which is preliminary data.</text>
</comment>
<protein>
    <submittedName>
        <fullName evidence="4">Hydantoinase</fullName>
    </submittedName>
</protein>
<dbReference type="AlphaFoldDB" id="A0A8B2NWA3"/>
<dbReference type="InterPro" id="IPR002821">
    <property type="entry name" value="Hydantoinase_A"/>
</dbReference>
<dbReference type="GO" id="GO:0005829">
    <property type="term" value="C:cytosol"/>
    <property type="evidence" value="ECO:0007669"/>
    <property type="project" value="TreeGrafter"/>
</dbReference>
<dbReference type="Pfam" id="PF01968">
    <property type="entry name" value="Hydantoinase_A"/>
    <property type="match status" value="1"/>
</dbReference>
<dbReference type="PANTHER" id="PTHR11365:SF23">
    <property type="entry name" value="HYPOTHETICAL 5-OXOPROLINASE (EUROFUNG)-RELATED"/>
    <property type="match status" value="1"/>
</dbReference>
<keyword evidence="5" id="KW-1185">Reference proteome</keyword>
<reference evidence="4 5" key="1">
    <citation type="submission" date="2018-05" db="EMBL/GenBank/DDBJ databases">
        <title>Acuticoccus sediminis sp. nov., isolated from deep-sea sediment of Indian Ocean.</title>
        <authorList>
            <person name="Liu X."/>
            <person name="Lai Q."/>
            <person name="Du Y."/>
            <person name="Sun F."/>
            <person name="Zhang X."/>
            <person name="Wang S."/>
            <person name="Shao Z."/>
        </authorList>
    </citation>
    <scope>NUCLEOTIDE SEQUENCE [LARGE SCALE GENOMIC DNA]</scope>
    <source>
        <strain evidence="4 5">PTG4-2</strain>
    </source>
</reference>
<dbReference type="Pfam" id="PF05378">
    <property type="entry name" value="Hydant_A_N"/>
    <property type="match status" value="1"/>
</dbReference>
<dbReference type="EMBL" id="QHHQ01000001">
    <property type="protein sequence ID" value="RAI03653.1"/>
    <property type="molecule type" value="Genomic_DNA"/>
</dbReference>
<evidence type="ECO:0000256" key="1">
    <source>
        <dbReference type="SAM" id="MobiDB-lite"/>
    </source>
</evidence>
<evidence type="ECO:0000313" key="4">
    <source>
        <dbReference type="EMBL" id="RAI03653.1"/>
    </source>
</evidence>
<dbReference type="Proteomes" id="UP000249590">
    <property type="component" value="Unassembled WGS sequence"/>
</dbReference>
<dbReference type="SUPFAM" id="SSF53067">
    <property type="entry name" value="Actin-like ATPase domain"/>
    <property type="match status" value="1"/>
</dbReference>